<proteinExistence type="predicted"/>
<sequence length="120" mass="13473">SNIGQLADAYNEALSEGTSEWVLFLDHDVFLCNPYWYDMCVQAIKTLKSDPKAFCVGCVAGGEIKIKRKLMKTQPLPMDSIGVHIELAKQAYGTYGNTLVPREKYVTGFFLLMNRISVVF</sequence>
<evidence type="ECO:0000313" key="1">
    <source>
        <dbReference type="EMBL" id="KKN32149.1"/>
    </source>
</evidence>
<feature type="non-terminal residue" evidence="1">
    <location>
        <position position="1"/>
    </location>
</feature>
<dbReference type="CDD" id="cd00761">
    <property type="entry name" value="Glyco_tranf_GTA_type"/>
    <property type="match status" value="1"/>
</dbReference>
<accession>A0A0F9PPQ6</accession>
<protein>
    <recommendedName>
        <fullName evidence="2">Glycosyltransferase 2-like domain-containing protein</fullName>
    </recommendedName>
</protein>
<dbReference type="InterPro" id="IPR029044">
    <property type="entry name" value="Nucleotide-diphossugar_trans"/>
</dbReference>
<dbReference type="EMBL" id="LAZR01002273">
    <property type="protein sequence ID" value="KKN32149.1"/>
    <property type="molecule type" value="Genomic_DNA"/>
</dbReference>
<reference evidence="1" key="1">
    <citation type="journal article" date="2015" name="Nature">
        <title>Complex archaea that bridge the gap between prokaryotes and eukaryotes.</title>
        <authorList>
            <person name="Spang A."/>
            <person name="Saw J.H."/>
            <person name="Jorgensen S.L."/>
            <person name="Zaremba-Niedzwiedzka K."/>
            <person name="Martijn J."/>
            <person name="Lind A.E."/>
            <person name="van Eijk R."/>
            <person name="Schleper C."/>
            <person name="Guy L."/>
            <person name="Ettema T.J."/>
        </authorList>
    </citation>
    <scope>NUCLEOTIDE SEQUENCE</scope>
</reference>
<dbReference type="Gene3D" id="3.90.550.10">
    <property type="entry name" value="Spore Coat Polysaccharide Biosynthesis Protein SpsA, Chain A"/>
    <property type="match status" value="1"/>
</dbReference>
<dbReference type="SUPFAM" id="SSF53448">
    <property type="entry name" value="Nucleotide-diphospho-sugar transferases"/>
    <property type="match status" value="1"/>
</dbReference>
<comment type="caution">
    <text evidence="1">The sequence shown here is derived from an EMBL/GenBank/DDBJ whole genome shotgun (WGS) entry which is preliminary data.</text>
</comment>
<gene>
    <name evidence="1" type="ORF">LCGC14_0816710</name>
</gene>
<name>A0A0F9PPQ6_9ZZZZ</name>
<organism evidence="1">
    <name type="scientific">marine sediment metagenome</name>
    <dbReference type="NCBI Taxonomy" id="412755"/>
    <lineage>
        <taxon>unclassified sequences</taxon>
        <taxon>metagenomes</taxon>
        <taxon>ecological metagenomes</taxon>
    </lineage>
</organism>
<dbReference type="AlphaFoldDB" id="A0A0F9PPQ6"/>
<evidence type="ECO:0008006" key="2">
    <source>
        <dbReference type="Google" id="ProtNLM"/>
    </source>
</evidence>